<dbReference type="Proteomes" id="UP000006038">
    <property type="component" value="Chromosome 12"/>
</dbReference>
<dbReference type="EnsemblPlants" id="OB12G18070.1">
    <property type="protein sequence ID" value="OB12G18070.1"/>
    <property type="gene ID" value="OB12G18070"/>
</dbReference>
<name>J3NCU9_ORYBR</name>
<dbReference type="STRING" id="4533.J3NCU9"/>
<protein>
    <submittedName>
        <fullName evidence="1">Uncharacterized protein</fullName>
    </submittedName>
</protein>
<dbReference type="AlphaFoldDB" id="J3NCU9"/>
<proteinExistence type="predicted"/>
<reference evidence="1" key="1">
    <citation type="journal article" date="2013" name="Nat. Commun.">
        <title>Whole-genome sequencing of Oryza brachyantha reveals mechanisms underlying Oryza genome evolution.</title>
        <authorList>
            <person name="Chen J."/>
            <person name="Huang Q."/>
            <person name="Gao D."/>
            <person name="Wang J."/>
            <person name="Lang Y."/>
            <person name="Liu T."/>
            <person name="Li B."/>
            <person name="Bai Z."/>
            <person name="Luis Goicoechea J."/>
            <person name="Liang C."/>
            <person name="Chen C."/>
            <person name="Zhang W."/>
            <person name="Sun S."/>
            <person name="Liao Y."/>
            <person name="Zhang X."/>
            <person name="Yang L."/>
            <person name="Song C."/>
            <person name="Wang M."/>
            <person name="Shi J."/>
            <person name="Liu G."/>
            <person name="Liu J."/>
            <person name="Zhou H."/>
            <person name="Zhou W."/>
            <person name="Yu Q."/>
            <person name="An N."/>
            <person name="Chen Y."/>
            <person name="Cai Q."/>
            <person name="Wang B."/>
            <person name="Liu B."/>
            <person name="Min J."/>
            <person name="Huang Y."/>
            <person name="Wu H."/>
            <person name="Li Z."/>
            <person name="Zhang Y."/>
            <person name="Yin Y."/>
            <person name="Song W."/>
            <person name="Jiang J."/>
            <person name="Jackson S.A."/>
            <person name="Wing R.A."/>
            <person name="Wang J."/>
            <person name="Chen M."/>
        </authorList>
    </citation>
    <scope>NUCLEOTIDE SEQUENCE [LARGE SCALE GENOMIC DNA]</scope>
    <source>
        <strain evidence="1">cv. IRGC 101232</strain>
    </source>
</reference>
<keyword evidence="2" id="KW-1185">Reference proteome</keyword>
<reference evidence="1" key="2">
    <citation type="submission" date="2013-04" db="UniProtKB">
        <authorList>
            <consortium name="EnsemblPlants"/>
        </authorList>
    </citation>
    <scope>IDENTIFICATION</scope>
</reference>
<dbReference type="OMA" id="HTRNEIT"/>
<dbReference type="Gramene" id="OB12G18070.1">
    <property type="protein sequence ID" value="OB12G18070.1"/>
    <property type="gene ID" value="OB12G18070"/>
</dbReference>
<evidence type="ECO:0000313" key="1">
    <source>
        <dbReference type="EnsemblPlants" id="OB12G18070.1"/>
    </source>
</evidence>
<organism evidence="1">
    <name type="scientific">Oryza brachyantha</name>
    <name type="common">malo sina</name>
    <dbReference type="NCBI Taxonomy" id="4533"/>
    <lineage>
        <taxon>Eukaryota</taxon>
        <taxon>Viridiplantae</taxon>
        <taxon>Streptophyta</taxon>
        <taxon>Embryophyta</taxon>
        <taxon>Tracheophyta</taxon>
        <taxon>Spermatophyta</taxon>
        <taxon>Magnoliopsida</taxon>
        <taxon>Liliopsida</taxon>
        <taxon>Poales</taxon>
        <taxon>Poaceae</taxon>
        <taxon>BOP clade</taxon>
        <taxon>Oryzoideae</taxon>
        <taxon>Oryzeae</taxon>
        <taxon>Oryzinae</taxon>
        <taxon>Oryza</taxon>
    </lineage>
</organism>
<evidence type="ECO:0000313" key="2">
    <source>
        <dbReference type="Proteomes" id="UP000006038"/>
    </source>
</evidence>
<accession>J3NCU9</accession>
<dbReference type="eggNOG" id="ENOG502R82P">
    <property type="taxonomic scope" value="Eukaryota"/>
</dbReference>
<dbReference type="HOGENOM" id="CLU_1930769_0_0_1"/>
<sequence length="131" mass="15536">MEKERRALLRTRSRNVGLEWLLVYLHELSETQFTLTLMLLWRIWFIRNELKHGKEACPIVSSCRFLSVYVDSLLLIKQFPNVSVQDGKQIINYYPEKYTEKCKKDLVQSGPKWIKPNQGWMKLNIDGSFAE</sequence>